<feature type="signal peptide" evidence="2">
    <location>
        <begin position="1"/>
        <end position="21"/>
    </location>
</feature>
<feature type="chain" id="PRO_5046859281" evidence="2">
    <location>
        <begin position="22"/>
        <end position="435"/>
    </location>
</feature>
<dbReference type="InterPro" id="IPR050819">
    <property type="entry name" value="Tripeptidyl-peptidase_I"/>
</dbReference>
<dbReference type="RefSeq" id="WP_222965961.1">
    <property type="nucleotide sequence ID" value="NZ_JAINZZ010000035.1"/>
</dbReference>
<dbReference type="PROSITE" id="PS51695">
    <property type="entry name" value="SEDOLISIN"/>
    <property type="match status" value="1"/>
</dbReference>
<dbReference type="InterPro" id="IPR036852">
    <property type="entry name" value="Peptidase_S8/S53_dom_sf"/>
</dbReference>
<accession>A0ABS7QBY1</accession>
<dbReference type="SUPFAM" id="SSF52743">
    <property type="entry name" value="Subtilisin-like"/>
    <property type="match status" value="1"/>
</dbReference>
<evidence type="ECO:0000256" key="1">
    <source>
        <dbReference type="SAM" id="MobiDB-lite"/>
    </source>
</evidence>
<keyword evidence="2" id="KW-0732">Signal</keyword>
<sequence length="435" mass="43733">MRHLFPAAAIPAALAAIAVFAAPGAAAADPAAHTPQQPGASTAQHGRLPSNVREACPTAGPRQVRCMALVRTDVHGGRGLRGRAAAHAAAGTADDTTVLPDGYGPADIRSAYNLPSTGGGGQTVAVVEAYDNPTAEADLAVYRATYGLSACTTANGCFTKANQRGRQAGYPGSDQYTGWSLETALDLDAVSAACPACHILLVEADSTDDADLAAAENTAARLGATEISNSYGEDEGYGMFSYASAYDHPGVAVTAASGDSGFSVPKFPAVLPTVTAVGGTSLARDPGTARGWSETAWNLSSSGCSAWFDKPAWQTGVPDCPGRVTADVSADADPNTGGLAVYDTTPDLQAYPGWIEAGGTSLASSLVAAVIALAGNPADFPDASRLYRHSGALHDVTGGSNGAYGFDCGGDNLCNSAPGYDGPTGLGTPNGLGAF</sequence>
<evidence type="ECO:0000259" key="3">
    <source>
        <dbReference type="PROSITE" id="PS51695"/>
    </source>
</evidence>
<keyword evidence="5" id="KW-1185">Reference proteome</keyword>
<feature type="compositionally biased region" description="Polar residues" evidence="1">
    <location>
        <begin position="34"/>
        <end position="44"/>
    </location>
</feature>
<evidence type="ECO:0000256" key="2">
    <source>
        <dbReference type="SAM" id="SignalP"/>
    </source>
</evidence>
<dbReference type="InterPro" id="IPR030400">
    <property type="entry name" value="Sedolisin_dom"/>
</dbReference>
<dbReference type="Proteomes" id="UP000778578">
    <property type="component" value="Unassembled WGS sequence"/>
</dbReference>
<gene>
    <name evidence="4" type="ORF">K7862_24055</name>
</gene>
<evidence type="ECO:0000313" key="4">
    <source>
        <dbReference type="EMBL" id="MBY8880687.1"/>
    </source>
</evidence>
<dbReference type="EMBL" id="JAINZZ010000035">
    <property type="protein sequence ID" value="MBY8880687.1"/>
    <property type="molecule type" value="Genomic_DNA"/>
</dbReference>
<reference evidence="4 5" key="1">
    <citation type="submission" date="2021-08" db="EMBL/GenBank/DDBJ databases">
        <title>WGS of actinomycetes from Thailand.</title>
        <authorList>
            <person name="Thawai C."/>
        </authorList>
    </citation>
    <scope>NUCLEOTIDE SEQUENCE [LARGE SCALE GENOMIC DNA]</scope>
    <source>
        <strain evidence="4 5">PLK6-54</strain>
    </source>
</reference>
<proteinExistence type="predicted"/>
<feature type="domain" description="Peptidase S53" evidence="3">
    <location>
        <begin position="102"/>
        <end position="435"/>
    </location>
</feature>
<dbReference type="PANTHER" id="PTHR14218:SF15">
    <property type="entry name" value="TRIPEPTIDYL-PEPTIDASE 1"/>
    <property type="match status" value="1"/>
</dbReference>
<dbReference type="PANTHER" id="PTHR14218">
    <property type="entry name" value="PROTEASE S8 TRIPEPTIDYL PEPTIDASE I CLN2"/>
    <property type="match status" value="1"/>
</dbReference>
<protein>
    <submittedName>
        <fullName evidence="4">S53 family peptidase</fullName>
    </submittedName>
</protein>
<name>A0ABS7QBY1_9ACTN</name>
<feature type="region of interest" description="Disordered" evidence="1">
    <location>
        <begin position="29"/>
        <end position="49"/>
    </location>
</feature>
<organism evidence="4 5">
    <name type="scientific">Actinacidiphila acidipaludis</name>
    <dbReference type="NCBI Taxonomy" id="2873382"/>
    <lineage>
        <taxon>Bacteria</taxon>
        <taxon>Bacillati</taxon>
        <taxon>Actinomycetota</taxon>
        <taxon>Actinomycetes</taxon>
        <taxon>Kitasatosporales</taxon>
        <taxon>Streptomycetaceae</taxon>
        <taxon>Actinacidiphila</taxon>
    </lineage>
</organism>
<evidence type="ECO:0000313" key="5">
    <source>
        <dbReference type="Proteomes" id="UP000778578"/>
    </source>
</evidence>
<dbReference type="Gene3D" id="3.40.50.200">
    <property type="entry name" value="Peptidase S8/S53 domain"/>
    <property type="match status" value="1"/>
</dbReference>
<dbReference type="CDD" id="cd04056">
    <property type="entry name" value="Peptidases_S53"/>
    <property type="match status" value="1"/>
</dbReference>
<comment type="caution">
    <text evidence="4">The sequence shown here is derived from an EMBL/GenBank/DDBJ whole genome shotgun (WGS) entry which is preliminary data.</text>
</comment>